<feature type="region of interest" description="Disordered" evidence="1">
    <location>
        <begin position="122"/>
        <end position="182"/>
    </location>
</feature>
<keyword evidence="2" id="KW-1133">Transmembrane helix</keyword>
<keyword evidence="4" id="KW-1185">Reference proteome</keyword>
<accession>A0A835YK24</accession>
<evidence type="ECO:0000313" key="4">
    <source>
        <dbReference type="Proteomes" id="UP000664859"/>
    </source>
</evidence>
<organism evidence="3 4">
    <name type="scientific">Tribonema minus</name>
    <dbReference type="NCBI Taxonomy" id="303371"/>
    <lineage>
        <taxon>Eukaryota</taxon>
        <taxon>Sar</taxon>
        <taxon>Stramenopiles</taxon>
        <taxon>Ochrophyta</taxon>
        <taxon>PX clade</taxon>
        <taxon>Xanthophyceae</taxon>
        <taxon>Tribonematales</taxon>
        <taxon>Tribonemataceae</taxon>
        <taxon>Tribonema</taxon>
    </lineage>
</organism>
<evidence type="ECO:0000256" key="1">
    <source>
        <dbReference type="SAM" id="MobiDB-lite"/>
    </source>
</evidence>
<evidence type="ECO:0000313" key="3">
    <source>
        <dbReference type="EMBL" id="KAG5176744.1"/>
    </source>
</evidence>
<gene>
    <name evidence="3" type="ORF">JKP88DRAFT_351037</name>
</gene>
<feature type="compositionally biased region" description="Basic and acidic residues" evidence="1">
    <location>
        <begin position="318"/>
        <end position="337"/>
    </location>
</feature>
<sequence>MRKTLTDSLHYTEEEVNDMEPQIAAIVIEKGLPRPRAGMPIAWRKSFRRRESASRGPSSRALAAIRGVAAGPVAVFSSTAAVLRRVALPVAAVAVVAYGVTYAAPLLLPAWQRAMDLFARDRPHATNERSSSSSTGGGSGSSSYWGGETDLGDGRAARGGGRKERHSNDPEHKGKSNVRDADELMAYDDDAAFEGLLQHQEKHGAAASSTLLDDEFPADLEQLEELEQEWAAAASKASFRGGSGAGKALADLEDHFQLGTRGNKQQQTAGKQEHSLFWWGGSGKKQQEEGDSPLQPWEEPVQEQAKGKGKRGGRKGKKGEAKQDERQGGESWLDRKLSSALGLGGGAGSSSSGARGGGRQ</sequence>
<reference evidence="3" key="1">
    <citation type="submission" date="2021-02" db="EMBL/GenBank/DDBJ databases">
        <title>First Annotated Genome of the Yellow-green Alga Tribonema minus.</title>
        <authorList>
            <person name="Mahan K.M."/>
        </authorList>
    </citation>
    <scope>NUCLEOTIDE SEQUENCE</scope>
    <source>
        <strain evidence="3">UTEX B ZZ1240</strain>
    </source>
</reference>
<name>A0A835YK24_9STRA</name>
<dbReference type="Proteomes" id="UP000664859">
    <property type="component" value="Unassembled WGS sequence"/>
</dbReference>
<dbReference type="OrthoDB" id="207066at2759"/>
<keyword evidence="2" id="KW-0812">Transmembrane</keyword>
<feature type="transmembrane region" description="Helical" evidence="2">
    <location>
        <begin position="89"/>
        <end position="111"/>
    </location>
</feature>
<dbReference type="EMBL" id="JAFCMP010000534">
    <property type="protein sequence ID" value="KAG5176744.1"/>
    <property type="molecule type" value="Genomic_DNA"/>
</dbReference>
<comment type="caution">
    <text evidence="3">The sequence shown here is derived from an EMBL/GenBank/DDBJ whole genome shotgun (WGS) entry which is preliminary data.</text>
</comment>
<proteinExistence type="predicted"/>
<protein>
    <submittedName>
        <fullName evidence="3">Uncharacterized protein</fullName>
    </submittedName>
</protein>
<keyword evidence="2" id="KW-0472">Membrane</keyword>
<dbReference type="AlphaFoldDB" id="A0A835YK24"/>
<evidence type="ECO:0000256" key="2">
    <source>
        <dbReference type="SAM" id="Phobius"/>
    </source>
</evidence>
<feature type="compositionally biased region" description="Basic and acidic residues" evidence="1">
    <location>
        <begin position="166"/>
        <end position="182"/>
    </location>
</feature>
<feature type="compositionally biased region" description="Gly residues" evidence="1">
    <location>
        <begin position="342"/>
        <end position="360"/>
    </location>
</feature>
<feature type="compositionally biased region" description="Basic residues" evidence="1">
    <location>
        <begin position="307"/>
        <end position="317"/>
    </location>
</feature>
<feature type="region of interest" description="Disordered" evidence="1">
    <location>
        <begin position="256"/>
        <end position="360"/>
    </location>
</feature>
<feature type="compositionally biased region" description="Polar residues" evidence="1">
    <location>
        <begin position="260"/>
        <end position="270"/>
    </location>
</feature>